<dbReference type="RefSeq" id="WP_162944368.1">
    <property type="nucleotide sequence ID" value="NZ_BMIW01000011.1"/>
</dbReference>
<evidence type="ECO:0000313" key="2">
    <source>
        <dbReference type="Proteomes" id="UP000608420"/>
    </source>
</evidence>
<proteinExistence type="predicted"/>
<dbReference type="Proteomes" id="UP000608420">
    <property type="component" value="Unassembled WGS sequence"/>
</dbReference>
<evidence type="ECO:0000313" key="1">
    <source>
        <dbReference type="EMBL" id="GGF97613.1"/>
    </source>
</evidence>
<organism evidence="1 2">
    <name type="scientific">Paenibacillus aceti</name>
    <dbReference type="NCBI Taxonomy" id="1820010"/>
    <lineage>
        <taxon>Bacteria</taxon>
        <taxon>Bacillati</taxon>
        <taxon>Bacillota</taxon>
        <taxon>Bacilli</taxon>
        <taxon>Bacillales</taxon>
        <taxon>Paenibacillaceae</taxon>
        <taxon>Paenibacillus</taxon>
    </lineage>
</organism>
<name>A0ABQ1VUZ3_9BACL</name>
<dbReference type="EMBL" id="BMIW01000011">
    <property type="protein sequence ID" value="GGF97613.1"/>
    <property type="molecule type" value="Genomic_DNA"/>
</dbReference>
<keyword evidence="2" id="KW-1185">Reference proteome</keyword>
<protein>
    <submittedName>
        <fullName evidence="1">Uncharacterized protein</fullName>
    </submittedName>
</protein>
<accession>A0ABQ1VUZ3</accession>
<gene>
    <name evidence="1" type="ORF">GCM10010913_19140</name>
</gene>
<sequence length="54" mass="6177">MTTNRWNPLRKITATMKKVSLLVGFMLICWFVFLASSRAVILTYDVIWAGLGNE</sequence>
<comment type="caution">
    <text evidence="1">The sequence shown here is derived from an EMBL/GenBank/DDBJ whole genome shotgun (WGS) entry which is preliminary data.</text>
</comment>
<reference evidence="2" key="1">
    <citation type="journal article" date="2019" name="Int. J. Syst. Evol. Microbiol.">
        <title>The Global Catalogue of Microorganisms (GCM) 10K type strain sequencing project: providing services to taxonomists for standard genome sequencing and annotation.</title>
        <authorList>
            <consortium name="The Broad Institute Genomics Platform"/>
            <consortium name="The Broad Institute Genome Sequencing Center for Infectious Disease"/>
            <person name="Wu L."/>
            <person name="Ma J."/>
        </authorList>
    </citation>
    <scope>NUCLEOTIDE SEQUENCE [LARGE SCALE GENOMIC DNA]</scope>
    <source>
        <strain evidence="2">CGMCC 1.15420</strain>
    </source>
</reference>